<keyword evidence="2" id="KW-1185">Reference proteome</keyword>
<organism evidence="1 2">
    <name type="scientific">Caballeronia terrestris</name>
    <dbReference type="NCBI Taxonomy" id="1226301"/>
    <lineage>
        <taxon>Bacteria</taxon>
        <taxon>Pseudomonadati</taxon>
        <taxon>Pseudomonadota</taxon>
        <taxon>Betaproteobacteria</taxon>
        <taxon>Burkholderiales</taxon>
        <taxon>Burkholderiaceae</taxon>
        <taxon>Caballeronia</taxon>
    </lineage>
</organism>
<gene>
    <name evidence="1" type="ORF">AWB67_07288</name>
</gene>
<sequence>MLAVTTRVLEARMLQHRHLDLHVQLLADFFAHPVHCLATTRTDLLIIGQIVLDTLARKIRRQRLAATLAGFGLPKLRQPGVR</sequence>
<name>A0A158L0A9_9BURK</name>
<proteinExistence type="predicted"/>
<comment type="caution">
    <text evidence="1">The sequence shown here is derived from an EMBL/GenBank/DDBJ whole genome shotgun (WGS) entry which is preliminary data.</text>
</comment>
<reference evidence="1" key="1">
    <citation type="submission" date="2016-01" db="EMBL/GenBank/DDBJ databases">
        <authorList>
            <person name="Peeters C."/>
        </authorList>
    </citation>
    <scope>NUCLEOTIDE SEQUENCE [LARGE SCALE GENOMIC DNA]</scope>
    <source>
        <strain evidence="1">LMG 22937</strain>
    </source>
</reference>
<evidence type="ECO:0000313" key="2">
    <source>
        <dbReference type="Proteomes" id="UP000054925"/>
    </source>
</evidence>
<protein>
    <submittedName>
        <fullName evidence="1">Uncharacterized protein</fullName>
    </submittedName>
</protein>
<dbReference type="Proteomes" id="UP000054925">
    <property type="component" value="Unassembled WGS sequence"/>
</dbReference>
<dbReference type="AlphaFoldDB" id="A0A158L0A9"/>
<evidence type="ECO:0000313" key="1">
    <source>
        <dbReference type="EMBL" id="SAL86828.1"/>
    </source>
</evidence>
<accession>A0A158L0A9</accession>
<dbReference type="EMBL" id="FCOL02000275">
    <property type="protein sequence ID" value="SAL86828.1"/>
    <property type="molecule type" value="Genomic_DNA"/>
</dbReference>